<feature type="domain" description="Gfo/Idh/MocA-like oxidoreductase C-terminal" evidence="2">
    <location>
        <begin position="18"/>
        <end position="157"/>
    </location>
</feature>
<organism evidence="3 4">
    <name type="scientific">Georgenia daeguensis</name>
    <dbReference type="NCBI Taxonomy" id="908355"/>
    <lineage>
        <taxon>Bacteria</taxon>
        <taxon>Bacillati</taxon>
        <taxon>Actinomycetota</taxon>
        <taxon>Actinomycetes</taxon>
        <taxon>Micrococcales</taxon>
        <taxon>Bogoriellaceae</taxon>
        <taxon>Georgenia</taxon>
    </lineage>
</organism>
<reference evidence="4" key="1">
    <citation type="journal article" date="2019" name="Int. J. Syst. Evol. Microbiol.">
        <title>The Global Catalogue of Microorganisms (GCM) 10K type strain sequencing project: providing services to taxonomists for standard genome sequencing and annotation.</title>
        <authorList>
            <consortium name="The Broad Institute Genomics Platform"/>
            <consortium name="The Broad Institute Genome Sequencing Center for Infectious Disease"/>
            <person name="Wu L."/>
            <person name="Ma J."/>
        </authorList>
    </citation>
    <scope>NUCLEOTIDE SEQUENCE [LARGE SCALE GENOMIC DNA]</scope>
    <source>
        <strain evidence="4">JCM 17459</strain>
    </source>
</reference>
<evidence type="ECO:0000256" key="1">
    <source>
        <dbReference type="ARBA" id="ARBA00010928"/>
    </source>
</evidence>
<evidence type="ECO:0000259" key="2">
    <source>
        <dbReference type="Pfam" id="PF02894"/>
    </source>
</evidence>
<protein>
    <recommendedName>
        <fullName evidence="2">Gfo/Idh/MocA-like oxidoreductase C-terminal domain-containing protein</fullName>
    </recommendedName>
</protein>
<dbReference type="Pfam" id="PF02894">
    <property type="entry name" value="GFO_IDH_MocA_C"/>
    <property type="match status" value="1"/>
</dbReference>
<sequence>MGPVAEVTGRCGTYIHGDYIEVEDAATALLTFTSGAMATISATTGLTPAEGVQIRITGSSGATVALAEYPEGTGQLEIWDVPGQVFHAPVLGRAVNADVSSSVINDALKPYHALQVSDFIAALRENREPAVTGVEAMKSLRVVEAIYESHRTGKTVRFDPAHLSSQVS</sequence>
<accession>A0ABP6UNY2</accession>
<evidence type="ECO:0000313" key="4">
    <source>
        <dbReference type="Proteomes" id="UP001499841"/>
    </source>
</evidence>
<gene>
    <name evidence="3" type="ORF">GCM10022262_42940</name>
</gene>
<dbReference type="Gene3D" id="3.30.360.10">
    <property type="entry name" value="Dihydrodipicolinate Reductase, domain 2"/>
    <property type="match status" value="1"/>
</dbReference>
<dbReference type="InterPro" id="IPR004104">
    <property type="entry name" value="Gfo/Idh/MocA-like_OxRdtase_C"/>
</dbReference>
<proteinExistence type="inferred from homology"/>
<dbReference type="SUPFAM" id="SSF55347">
    <property type="entry name" value="Glyceraldehyde-3-phosphate dehydrogenase-like, C-terminal domain"/>
    <property type="match status" value="1"/>
</dbReference>
<comment type="caution">
    <text evidence="3">The sequence shown here is derived from an EMBL/GenBank/DDBJ whole genome shotgun (WGS) entry which is preliminary data.</text>
</comment>
<evidence type="ECO:0000313" key="3">
    <source>
        <dbReference type="EMBL" id="GAA3515729.1"/>
    </source>
</evidence>
<dbReference type="EMBL" id="BAABBA010000089">
    <property type="protein sequence ID" value="GAA3515729.1"/>
    <property type="molecule type" value="Genomic_DNA"/>
</dbReference>
<dbReference type="Proteomes" id="UP001499841">
    <property type="component" value="Unassembled WGS sequence"/>
</dbReference>
<name>A0ABP6UNY2_9MICO</name>
<keyword evidence="4" id="KW-1185">Reference proteome</keyword>
<comment type="similarity">
    <text evidence="1">Belongs to the Gfo/Idh/MocA family.</text>
</comment>